<name>G0WAL5_NAUDC</name>
<feature type="region of interest" description="Disordered" evidence="1">
    <location>
        <begin position="1"/>
        <end position="98"/>
    </location>
</feature>
<evidence type="ECO:0000313" key="3">
    <source>
        <dbReference type="Proteomes" id="UP000000689"/>
    </source>
</evidence>
<gene>
    <name evidence="2" type="primary">NDAI0E04710</name>
    <name evidence="2" type="ordered locus">NDAI_0E04710</name>
</gene>
<feature type="region of interest" description="Disordered" evidence="1">
    <location>
        <begin position="152"/>
        <end position="190"/>
    </location>
</feature>
<accession>G0WAL5</accession>
<dbReference type="KEGG" id="ndi:NDAI_0E04710"/>
<proteinExistence type="predicted"/>
<sequence length="270" mass="31103">MSSPDQDTPTNKDGRAPITKTRRSERQRTMPLSSSPNSSLSSTSDSSTSSFISHSRSEFLSPITTPLRQSQQQRQDSSNITQSTTATSDSTTTPIKVSSLIHNHFEKRKRQRIESGDDPDPDVLLKNMITTVDEITQLAATICRQNNVLIDDFPRSTSTPQRTRKRNLEDKNTSKSIRYAEKEEEEEEEDSDYITVKEINELLVFSKKIKKEEIFKRIDQLVAKSEKLRLVREQKRQIENKDQSKNINKRNYSNNKVDQLIQCLKQHEDD</sequence>
<evidence type="ECO:0000256" key="1">
    <source>
        <dbReference type="SAM" id="MobiDB-lite"/>
    </source>
</evidence>
<reference evidence="2 3" key="1">
    <citation type="journal article" date="2011" name="Proc. Natl. Acad. Sci. U.S.A.">
        <title>Evolutionary erosion of yeast sex chromosomes by mating-type switching accidents.</title>
        <authorList>
            <person name="Gordon J.L."/>
            <person name="Armisen D."/>
            <person name="Proux-Wera E."/>
            <person name="Oheigeartaigh S.S."/>
            <person name="Byrne K.P."/>
            <person name="Wolfe K.H."/>
        </authorList>
    </citation>
    <scope>NUCLEOTIDE SEQUENCE [LARGE SCALE GENOMIC DNA]</scope>
    <source>
        <strain evidence="3">ATCC 10597 / BCRC 20456 / CBS 421 / NBRC 0211 / NRRL Y-12639</strain>
    </source>
</reference>
<dbReference type="AlphaFoldDB" id="G0WAL5"/>
<feature type="compositionally biased region" description="Basic and acidic residues" evidence="1">
    <location>
        <begin position="166"/>
        <end position="181"/>
    </location>
</feature>
<dbReference type="EMBL" id="HE580271">
    <property type="protein sequence ID" value="CCD25288.1"/>
    <property type="molecule type" value="Genomic_DNA"/>
</dbReference>
<dbReference type="HOGENOM" id="CLU_1030922_0_0_1"/>
<evidence type="ECO:0000313" key="2">
    <source>
        <dbReference type="EMBL" id="CCD25288.1"/>
    </source>
</evidence>
<keyword evidence="3" id="KW-1185">Reference proteome</keyword>
<dbReference type="Proteomes" id="UP000000689">
    <property type="component" value="Chromosome 5"/>
</dbReference>
<feature type="compositionally biased region" description="Low complexity" evidence="1">
    <location>
        <begin position="33"/>
        <end position="61"/>
    </location>
</feature>
<dbReference type="RefSeq" id="XP_003670531.1">
    <property type="nucleotide sequence ID" value="XM_003670483.1"/>
</dbReference>
<feature type="compositionally biased region" description="Low complexity" evidence="1">
    <location>
        <begin position="68"/>
        <end position="93"/>
    </location>
</feature>
<organism evidence="2 3">
    <name type="scientific">Naumovozyma dairenensis (strain ATCC 10597 / BCRC 20456 / CBS 421 / NBRC 0211 / NRRL Y-12639)</name>
    <name type="common">Saccharomyces dairenensis</name>
    <dbReference type="NCBI Taxonomy" id="1071378"/>
    <lineage>
        <taxon>Eukaryota</taxon>
        <taxon>Fungi</taxon>
        <taxon>Dikarya</taxon>
        <taxon>Ascomycota</taxon>
        <taxon>Saccharomycotina</taxon>
        <taxon>Saccharomycetes</taxon>
        <taxon>Saccharomycetales</taxon>
        <taxon>Saccharomycetaceae</taxon>
        <taxon>Naumovozyma</taxon>
    </lineage>
</organism>
<dbReference type="GeneID" id="11499037"/>
<protein>
    <submittedName>
        <fullName evidence="2">Uncharacterized protein</fullName>
    </submittedName>
</protein>